<evidence type="ECO:0000313" key="1">
    <source>
        <dbReference type="EMBL" id="PJI23711.1"/>
    </source>
</evidence>
<dbReference type="AlphaFoldDB" id="A0A2M8TIF8"/>
<accession>A0A2M8TIF8</accession>
<name>A0A2M8TIF8_PREIN</name>
<proteinExistence type="predicted"/>
<organism evidence="1 2">
    <name type="scientific">Prevotella intermedia</name>
    <dbReference type="NCBI Taxonomy" id="28131"/>
    <lineage>
        <taxon>Bacteria</taxon>
        <taxon>Pseudomonadati</taxon>
        <taxon>Bacteroidota</taxon>
        <taxon>Bacteroidia</taxon>
        <taxon>Bacteroidales</taxon>
        <taxon>Prevotellaceae</taxon>
        <taxon>Prevotella</taxon>
    </lineage>
</organism>
<sequence>MTKKSMERNKITFDTVRFSTSSKNIKLLDKGEELFVTKINTKTAEVESLEFNSNSNSTAWAHIPFSLYIRANQLSNRMTIEFSSKLLLEDYPQLISKDTFGQCLRNMERIGLCKLDIDAICKDCEFNKLHITKDIDMRLNDTTLNTLNHYTNNYRRYKWKRYENDSISFKKDVRSKDCREEIIIYNKEKEIVASKNKQFLAMLSNSTQITEYFRGKVRFEVKLENKRKIMRDLDIVDTSFQSVMSANPNAVLTQFNKVFTCSNNNMYSDHTRSIYNFKDYAILNILRYYNGDMRKIEQEIKDLGIYKPKSRNARNRQMKEIERIKNSVNNLSTHADAIIEDIRNQLDCYNTEKIVI</sequence>
<evidence type="ECO:0000313" key="2">
    <source>
        <dbReference type="Proteomes" id="UP000231201"/>
    </source>
</evidence>
<reference evidence="1 2" key="1">
    <citation type="submission" date="2017-11" db="EMBL/GenBank/DDBJ databases">
        <title>Genome sequencing of Prevotella intermedia KCOM 2833.</title>
        <authorList>
            <person name="Kook J.-K."/>
            <person name="Park S.-N."/>
            <person name="Lim Y.K."/>
        </authorList>
    </citation>
    <scope>NUCLEOTIDE SEQUENCE [LARGE SCALE GENOMIC DNA]</scope>
    <source>
        <strain evidence="1 2">KCOM 2833</strain>
    </source>
</reference>
<protein>
    <submittedName>
        <fullName evidence="1">Uncharacterized protein</fullName>
    </submittedName>
</protein>
<dbReference type="EMBL" id="PENH01000003">
    <property type="protein sequence ID" value="PJI23711.1"/>
    <property type="molecule type" value="Genomic_DNA"/>
</dbReference>
<dbReference type="Proteomes" id="UP000231201">
    <property type="component" value="Unassembled WGS sequence"/>
</dbReference>
<gene>
    <name evidence="1" type="ORF">CTM59_10750</name>
</gene>
<comment type="caution">
    <text evidence="1">The sequence shown here is derived from an EMBL/GenBank/DDBJ whole genome shotgun (WGS) entry which is preliminary data.</text>
</comment>